<proteinExistence type="predicted"/>
<dbReference type="AlphaFoldDB" id="A0A098EG22"/>
<dbReference type="EMBL" id="CCXQ01000071">
    <property type="protein sequence ID" value="CEG20730.1"/>
    <property type="molecule type" value="Genomic_DNA"/>
</dbReference>
<evidence type="ECO:0000313" key="1">
    <source>
        <dbReference type="EMBL" id="CEG20730.1"/>
    </source>
</evidence>
<reference evidence="1 2" key="1">
    <citation type="submission" date="2014-09" db="EMBL/GenBank/DDBJ databases">
        <authorList>
            <person name="Loux Valentin"/>
            <person name="Dugat Thibaut"/>
        </authorList>
    </citation>
    <scope>NUCLEOTIDE SEQUENCE [LARGE SCALE GENOMIC DNA]</scope>
    <source>
        <strain evidence="1 2">BOV-10_179</strain>
    </source>
</reference>
<accession>A0A098EG22</accession>
<organism evidence="1 2">
    <name type="scientific">Anaplasma phagocytophilum</name>
    <name type="common">Ehrlichia phagocytophila</name>
    <dbReference type="NCBI Taxonomy" id="948"/>
    <lineage>
        <taxon>Bacteria</taxon>
        <taxon>Pseudomonadati</taxon>
        <taxon>Pseudomonadota</taxon>
        <taxon>Alphaproteobacteria</taxon>
        <taxon>Rickettsiales</taxon>
        <taxon>Anaplasmataceae</taxon>
        <taxon>Anaplasma</taxon>
        <taxon>phagocytophilum group</taxon>
    </lineage>
</organism>
<dbReference type="Proteomes" id="UP000055047">
    <property type="component" value="Unassembled WGS sequence"/>
</dbReference>
<protein>
    <submittedName>
        <fullName evidence="1">Uncharacterized protein</fullName>
    </submittedName>
</protein>
<name>A0A098EG22_ANAPH</name>
<gene>
    <name evidence="1" type="ORF">ANAPHAGO_00263</name>
</gene>
<sequence length="48" mass="5459">MSVFYISYVEGSISSGSNLQKRETQLYAQRENSMNAENCKIDCASYEL</sequence>
<evidence type="ECO:0000313" key="2">
    <source>
        <dbReference type="Proteomes" id="UP000055047"/>
    </source>
</evidence>